<evidence type="ECO:0000313" key="4">
    <source>
        <dbReference type="Proteomes" id="UP001221142"/>
    </source>
</evidence>
<comment type="caution">
    <text evidence="3">The sequence shown here is derived from an EMBL/GenBank/DDBJ whole genome shotgun (WGS) entry which is preliminary data.</text>
</comment>
<feature type="compositionally biased region" description="Basic and acidic residues" evidence="1">
    <location>
        <begin position="77"/>
        <end position="87"/>
    </location>
</feature>
<evidence type="ECO:0000256" key="1">
    <source>
        <dbReference type="SAM" id="MobiDB-lite"/>
    </source>
</evidence>
<feature type="region of interest" description="Disordered" evidence="1">
    <location>
        <begin position="76"/>
        <end position="104"/>
    </location>
</feature>
<protein>
    <submittedName>
        <fullName evidence="3">Uncharacterized protein</fullName>
    </submittedName>
</protein>
<feature type="compositionally biased region" description="Basic residues" evidence="1">
    <location>
        <begin position="21"/>
        <end position="30"/>
    </location>
</feature>
<dbReference type="EMBL" id="JARKIF010000015">
    <property type="protein sequence ID" value="KAJ7622540.1"/>
    <property type="molecule type" value="Genomic_DNA"/>
</dbReference>
<name>A0AAD7FGH6_9AGAR</name>
<sequence>MRFHLSAVFFTFASMVDASPKHRCPRGHQRGRSEREPPRRRIAVPVDINEDVTIGSEREPPRRRIAVDINEDVTIGSEREPPRRRIAVDINEDVTIGSEREPPR</sequence>
<dbReference type="AlphaFoldDB" id="A0AAD7FGH6"/>
<feature type="chain" id="PRO_5041919662" evidence="2">
    <location>
        <begin position="19"/>
        <end position="104"/>
    </location>
</feature>
<keyword evidence="2" id="KW-0732">Signal</keyword>
<keyword evidence="4" id="KW-1185">Reference proteome</keyword>
<gene>
    <name evidence="3" type="ORF">FB45DRAFT_870712</name>
</gene>
<organism evidence="3 4">
    <name type="scientific">Roridomyces roridus</name>
    <dbReference type="NCBI Taxonomy" id="1738132"/>
    <lineage>
        <taxon>Eukaryota</taxon>
        <taxon>Fungi</taxon>
        <taxon>Dikarya</taxon>
        <taxon>Basidiomycota</taxon>
        <taxon>Agaricomycotina</taxon>
        <taxon>Agaricomycetes</taxon>
        <taxon>Agaricomycetidae</taxon>
        <taxon>Agaricales</taxon>
        <taxon>Marasmiineae</taxon>
        <taxon>Mycenaceae</taxon>
        <taxon>Roridomyces</taxon>
    </lineage>
</organism>
<dbReference type="Proteomes" id="UP001221142">
    <property type="component" value="Unassembled WGS sequence"/>
</dbReference>
<evidence type="ECO:0000256" key="2">
    <source>
        <dbReference type="SAM" id="SignalP"/>
    </source>
</evidence>
<feature type="signal peptide" evidence="2">
    <location>
        <begin position="1"/>
        <end position="18"/>
    </location>
</feature>
<proteinExistence type="predicted"/>
<reference evidence="3" key="1">
    <citation type="submission" date="2023-03" db="EMBL/GenBank/DDBJ databases">
        <title>Massive genome expansion in bonnet fungi (Mycena s.s.) driven by repeated elements and novel gene families across ecological guilds.</title>
        <authorList>
            <consortium name="Lawrence Berkeley National Laboratory"/>
            <person name="Harder C.B."/>
            <person name="Miyauchi S."/>
            <person name="Viragh M."/>
            <person name="Kuo A."/>
            <person name="Thoen E."/>
            <person name="Andreopoulos B."/>
            <person name="Lu D."/>
            <person name="Skrede I."/>
            <person name="Drula E."/>
            <person name="Henrissat B."/>
            <person name="Morin E."/>
            <person name="Kohler A."/>
            <person name="Barry K."/>
            <person name="LaButti K."/>
            <person name="Morin E."/>
            <person name="Salamov A."/>
            <person name="Lipzen A."/>
            <person name="Mereny Z."/>
            <person name="Hegedus B."/>
            <person name="Baldrian P."/>
            <person name="Stursova M."/>
            <person name="Weitz H."/>
            <person name="Taylor A."/>
            <person name="Grigoriev I.V."/>
            <person name="Nagy L.G."/>
            <person name="Martin F."/>
            <person name="Kauserud H."/>
        </authorList>
    </citation>
    <scope>NUCLEOTIDE SEQUENCE</scope>
    <source>
        <strain evidence="3">9284</strain>
    </source>
</reference>
<accession>A0AAD7FGH6</accession>
<evidence type="ECO:0000313" key="3">
    <source>
        <dbReference type="EMBL" id="KAJ7622540.1"/>
    </source>
</evidence>
<feature type="region of interest" description="Disordered" evidence="1">
    <location>
        <begin position="19"/>
        <end position="38"/>
    </location>
</feature>